<evidence type="ECO:0000256" key="9">
    <source>
        <dbReference type="ARBA" id="ARBA00023316"/>
    </source>
</evidence>
<organism evidence="13 14">
    <name type="scientific">Botrimarina colliarenosi</name>
    <dbReference type="NCBI Taxonomy" id="2528001"/>
    <lineage>
        <taxon>Bacteria</taxon>
        <taxon>Pseudomonadati</taxon>
        <taxon>Planctomycetota</taxon>
        <taxon>Planctomycetia</taxon>
        <taxon>Pirellulales</taxon>
        <taxon>Lacipirellulaceae</taxon>
        <taxon>Botrimarina</taxon>
    </lineage>
</organism>
<dbReference type="GO" id="GO:0000272">
    <property type="term" value="P:polysaccharide catabolic process"/>
    <property type="evidence" value="ECO:0007669"/>
    <property type="project" value="UniProtKB-KW"/>
</dbReference>
<dbReference type="RefSeq" id="WP_146444485.1">
    <property type="nucleotide sequence ID" value="NZ_SJPR01000002.1"/>
</dbReference>
<keyword evidence="9" id="KW-0961">Cell wall biogenesis/degradation</keyword>
<dbReference type="InterPro" id="IPR012334">
    <property type="entry name" value="Pectin_lyas_fold"/>
</dbReference>
<dbReference type="PROSITE" id="PS00018">
    <property type="entry name" value="EF_HAND_1"/>
    <property type="match status" value="2"/>
</dbReference>
<comment type="function">
    <text evidence="11">Pectinolytic enzyme consist of four classes of enzymes: pectin lyase, polygalacturonase, pectin methylesterase and rhamnogalacturonase. Among pectinolytic enzymes, pectin lyase is the most important in depolymerization of pectin, since it cleaves internal glycosidic bonds of highly methylated pectins. Favors pectate, the anion, over pectin, the methyl ester.</text>
</comment>
<evidence type="ECO:0000256" key="4">
    <source>
        <dbReference type="ARBA" id="ARBA00016512"/>
    </source>
</evidence>
<dbReference type="EC" id="4.2.2.2" evidence="3"/>
<keyword evidence="5" id="KW-0479">Metal-binding</keyword>
<evidence type="ECO:0000256" key="7">
    <source>
        <dbReference type="ARBA" id="ARBA00023239"/>
    </source>
</evidence>
<dbReference type="GO" id="GO:0071555">
    <property type="term" value="P:cell wall organization"/>
    <property type="evidence" value="ECO:0007669"/>
    <property type="project" value="UniProtKB-KW"/>
</dbReference>
<comment type="caution">
    <text evidence="13">The sequence shown here is derived from an EMBL/GenBank/DDBJ whole genome shotgun (WGS) entry which is preliminary data.</text>
</comment>
<dbReference type="Proteomes" id="UP000317421">
    <property type="component" value="Unassembled WGS sequence"/>
</dbReference>
<dbReference type="InterPro" id="IPR018247">
    <property type="entry name" value="EF_Hand_1_Ca_BS"/>
</dbReference>
<accession>A0A5C6AC06</accession>
<proteinExistence type="inferred from homology"/>
<keyword evidence="14" id="KW-1185">Reference proteome</keyword>
<dbReference type="EMBL" id="SJPR01000002">
    <property type="protein sequence ID" value="TWT97554.1"/>
    <property type="molecule type" value="Genomic_DNA"/>
</dbReference>
<dbReference type="InterPro" id="IPR028974">
    <property type="entry name" value="TSP_type-3_rpt"/>
</dbReference>
<dbReference type="SUPFAM" id="SSF63446">
    <property type="entry name" value="Type I dockerin domain"/>
    <property type="match status" value="1"/>
</dbReference>
<evidence type="ECO:0000256" key="5">
    <source>
        <dbReference type="ARBA" id="ARBA00022723"/>
    </source>
</evidence>
<dbReference type="Pfam" id="PF00404">
    <property type="entry name" value="Dockerin_1"/>
    <property type="match status" value="1"/>
</dbReference>
<comment type="catalytic activity">
    <reaction evidence="1">
        <text>Eliminative cleavage of (1-&gt;4)-alpha-D-galacturonan to give oligosaccharides with 4-deoxy-alpha-D-galact-4-enuronosyl groups at their non-reducing ends.</text>
        <dbReference type="EC" id="4.2.2.2"/>
    </reaction>
</comment>
<dbReference type="InterPro" id="IPR011050">
    <property type="entry name" value="Pectin_lyase_fold/virulence"/>
</dbReference>
<dbReference type="GO" id="GO:0005509">
    <property type="term" value="F:calcium ion binding"/>
    <property type="evidence" value="ECO:0007669"/>
    <property type="project" value="InterPro"/>
</dbReference>
<dbReference type="InterPro" id="IPR052063">
    <property type="entry name" value="Polysaccharide_Lyase_1"/>
</dbReference>
<gene>
    <name evidence="13" type="ORF">Pla108_17060</name>
</gene>
<feature type="signal peptide" evidence="12">
    <location>
        <begin position="1"/>
        <end position="22"/>
    </location>
</feature>
<dbReference type="Gene3D" id="2.160.20.10">
    <property type="entry name" value="Single-stranded right-handed beta-helix, Pectin lyase-like"/>
    <property type="match status" value="1"/>
</dbReference>
<dbReference type="PANTHER" id="PTHR42970:SF1">
    <property type="entry name" value="PECTATE LYASE C-RELATED"/>
    <property type="match status" value="1"/>
</dbReference>
<keyword evidence="7" id="KW-0456">Lyase</keyword>
<evidence type="ECO:0000256" key="2">
    <source>
        <dbReference type="ARBA" id="ARBA00010980"/>
    </source>
</evidence>
<dbReference type="GO" id="GO:0004553">
    <property type="term" value="F:hydrolase activity, hydrolyzing O-glycosyl compounds"/>
    <property type="evidence" value="ECO:0007669"/>
    <property type="project" value="InterPro"/>
</dbReference>
<dbReference type="AlphaFoldDB" id="A0A5C6AC06"/>
<evidence type="ECO:0000256" key="11">
    <source>
        <dbReference type="ARBA" id="ARBA00025679"/>
    </source>
</evidence>
<comment type="similarity">
    <text evidence="2">Belongs to the polysaccharide lyase 1 family.</text>
</comment>
<dbReference type="GO" id="GO:0030570">
    <property type="term" value="F:pectate lyase activity"/>
    <property type="evidence" value="ECO:0007669"/>
    <property type="project" value="UniProtKB-EC"/>
</dbReference>
<dbReference type="SUPFAM" id="SSF103647">
    <property type="entry name" value="TSP type-3 repeat"/>
    <property type="match status" value="1"/>
</dbReference>
<dbReference type="Gene3D" id="1.10.1330.10">
    <property type="entry name" value="Dockerin domain"/>
    <property type="match status" value="1"/>
</dbReference>
<protein>
    <recommendedName>
        <fullName evidence="4">Probable pectate lyase C</fullName>
        <ecNumber evidence="3">4.2.2.2</ecNumber>
    </recommendedName>
</protein>
<sequence length="776" mass="81421" precursor="true">MPVHRKLAMTLAGALCAAAATAQNIKSFPQAEGFGAEATGGRGGVVYHVTSLGDSNTPGTLRYGIESLNPSVPVTIVFDVGGWINLNENLGVVRSNVTIAGQTAPGDGIGVRNRKFSIGGDDIVVRHVHFAYGRTAAASNDTVNVNNNSTDVIFDHVAAVMSRDEAFSAQSTNLTLQWSTISYGLQTHSAGSLLEQPTNLSFHHNLWAHNHTRNPKARVQGAFDYINNVVYDYDIGFIAGDSGTTDYFWPNNFDGNVFITGPNDSGNDMIRDGHAENTGLYFGTNYYDGDGDAVHDPEVYTGSSRNLGNVVSGSYTRVTTPYPVADPIWQEATPELAYQRVLAEFGPNPTNRNDLNALLASNVADRTGYQISNQSQLPISGDGWGDILGGAAPTDTDRDGMPDAWEAKHGLSTTVANNNGDFDADGFTDLEEYLNDLAAFAATGPLEFSGNGRYAEWGNWTRRWEPSRVDDVRIETGVATVDAVGQRAGDLRIGGDPGSNGGLAVTDGWIEVTDDLTVGGAGVGGVEQTGGVVRVLNGGVAIETGQYRLAGGVLQAPELSKGPGGVFLLEGGELQVGEVGFDLLNEGGVIAPGAGIGETHVSGDLTLSTGVVRIEVASPTEADLLSVDGVAVLGGTLEVQFVDGFAPTAGEWRIINASSFAGQFDALPNGFTLRESGADMLLVLGASLSGDYNGDGLVDAADYTVWRDGFGLSVTPGSGADGNGDGEVNQVDYHVWRSHYGESLGAAQPTPEPTGIAAATVAFVSSLGLKFREQRR</sequence>
<evidence type="ECO:0000256" key="12">
    <source>
        <dbReference type="SAM" id="SignalP"/>
    </source>
</evidence>
<keyword evidence="6" id="KW-0325">Glycoprotein</keyword>
<keyword evidence="12" id="KW-0732">Signal</keyword>
<feature type="chain" id="PRO_5022994543" description="Probable pectate lyase C" evidence="12">
    <location>
        <begin position="23"/>
        <end position="776"/>
    </location>
</feature>
<reference evidence="13 14" key="1">
    <citation type="submission" date="2019-02" db="EMBL/GenBank/DDBJ databases">
        <title>Deep-cultivation of Planctomycetes and their phenomic and genomic characterization uncovers novel biology.</title>
        <authorList>
            <person name="Wiegand S."/>
            <person name="Jogler M."/>
            <person name="Boedeker C."/>
            <person name="Pinto D."/>
            <person name="Vollmers J."/>
            <person name="Rivas-Marin E."/>
            <person name="Kohn T."/>
            <person name="Peeters S.H."/>
            <person name="Heuer A."/>
            <person name="Rast P."/>
            <person name="Oberbeckmann S."/>
            <person name="Bunk B."/>
            <person name="Jeske O."/>
            <person name="Meyerdierks A."/>
            <person name="Storesund J.E."/>
            <person name="Kallscheuer N."/>
            <person name="Luecker S."/>
            <person name="Lage O.M."/>
            <person name="Pohl T."/>
            <person name="Merkel B.J."/>
            <person name="Hornburger P."/>
            <person name="Mueller R.-W."/>
            <person name="Bruemmer F."/>
            <person name="Labrenz M."/>
            <person name="Spormann A.M."/>
            <person name="Op Den Camp H."/>
            <person name="Overmann J."/>
            <person name="Amann R."/>
            <person name="Jetten M.S.M."/>
            <person name="Mascher T."/>
            <person name="Medema M.H."/>
            <person name="Devos D.P."/>
            <person name="Kaster A.-K."/>
            <person name="Ovreas L."/>
            <person name="Rohde M."/>
            <person name="Galperin M.Y."/>
            <person name="Jogler C."/>
        </authorList>
    </citation>
    <scope>NUCLEOTIDE SEQUENCE [LARGE SCALE GENOMIC DNA]</scope>
    <source>
        <strain evidence="13 14">Pla108</strain>
    </source>
</reference>
<name>A0A5C6AC06_9BACT</name>
<keyword evidence="10" id="KW-0624">Polysaccharide degradation</keyword>
<dbReference type="OrthoDB" id="233439at2"/>
<dbReference type="InterPro" id="IPR002105">
    <property type="entry name" value="Dockerin_1_rpt"/>
</dbReference>
<evidence type="ECO:0000313" key="14">
    <source>
        <dbReference type="Proteomes" id="UP000317421"/>
    </source>
</evidence>
<evidence type="ECO:0000256" key="10">
    <source>
        <dbReference type="ARBA" id="ARBA00023326"/>
    </source>
</evidence>
<evidence type="ECO:0000256" key="6">
    <source>
        <dbReference type="ARBA" id="ARBA00023180"/>
    </source>
</evidence>
<evidence type="ECO:0000313" key="13">
    <source>
        <dbReference type="EMBL" id="TWT97554.1"/>
    </source>
</evidence>
<dbReference type="SUPFAM" id="SSF51126">
    <property type="entry name" value="Pectin lyase-like"/>
    <property type="match status" value="1"/>
</dbReference>
<evidence type="ECO:0000256" key="1">
    <source>
        <dbReference type="ARBA" id="ARBA00000695"/>
    </source>
</evidence>
<dbReference type="PANTHER" id="PTHR42970">
    <property type="entry name" value="PECTATE LYASE C-RELATED"/>
    <property type="match status" value="1"/>
</dbReference>
<keyword evidence="8" id="KW-0119">Carbohydrate metabolism</keyword>
<dbReference type="InterPro" id="IPR036439">
    <property type="entry name" value="Dockerin_dom_sf"/>
</dbReference>
<evidence type="ECO:0000256" key="8">
    <source>
        <dbReference type="ARBA" id="ARBA00023277"/>
    </source>
</evidence>
<evidence type="ECO:0000256" key="3">
    <source>
        <dbReference type="ARBA" id="ARBA00012272"/>
    </source>
</evidence>